<name>A0A1G9J9E0_9FIRM</name>
<dbReference type="Proteomes" id="UP000199068">
    <property type="component" value="Unassembled WGS sequence"/>
</dbReference>
<proteinExistence type="predicted"/>
<gene>
    <name evidence="1" type="ORF">SAMN04515677_101551</name>
</gene>
<evidence type="ECO:0000313" key="2">
    <source>
        <dbReference type="Proteomes" id="UP000199068"/>
    </source>
</evidence>
<evidence type="ECO:0000313" key="1">
    <source>
        <dbReference type="EMBL" id="SDL33826.1"/>
    </source>
</evidence>
<reference evidence="1 2" key="1">
    <citation type="submission" date="2016-10" db="EMBL/GenBank/DDBJ databases">
        <authorList>
            <person name="de Groot N.N."/>
        </authorList>
    </citation>
    <scope>NUCLEOTIDE SEQUENCE [LARGE SCALE GENOMIC DNA]</scope>
    <source>
        <strain evidence="1 2">DSM 797</strain>
    </source>
</reference>
<dbReference type="EMBL" id="FNGW01000001">
    <property type="protein sequence ID" value="SDL33826.1"/>
    <property type="molecule type" value="Genomic_DNA"/>
</dbReference>
<dbReference type="AlphaFoldDB" id="A0A1G9J9E0"/>
<protein>
    <submittedName>
        <fullName evidence="1">Uncharacterized protein</fullName>
    </submittedName>
</protein>
<sequence length="139" mass="16493">MKKTTKYTLIILLLILLSFLTYSFTQFSQRENKDTNISFFKIGINKDVKSFSTPVEIENYKVKKQIYNKLKHFKLIKHFDRSINSYIYLIDIINYANHSIPILHIGNSEKLFSAKKCSYHLINSKDIYSEIIQLIKYDL</sequence>
<organism evidence="1 2">
    <name type="scientific">Romboutsia lituseburensis DSM 797</name>
    <dbReference type="NCBI Taxonomy" id="1121325"/>
    <lineage>
        <taxon>Bacteria</taxon>
        <taxon>Bacillati</taxon>
        <taxon>Bacillota</taxon>
        <taxon>Clostridia</taxon>
        <taxon>Peptostreptococcales</taxon>
        <taxon>Peptostreptococcaceae</taxon>
        <taxon>Romboutsia</taxon>
    </lineage>
</organism>
<dbReference type="RefSeq" id="WP_092722604.1">
    <property type="nucleotide sequence ID" value="NZ_FNGW01000001.1"/>
</dbReference>
<keyword evidence="2" id="KW-1185">Reference proteome</keyword>
<accession>A0A1G9J9E0</accession>